<keyword evidence="6" id="KW-0378">Hydrolase</keyword>
<dbReference type="InterPro" id="IPR017871">
    <property type="entry name" value="ABC_transporter-like_CS"/>
</dbReference>
<evidence type="ECO:0000256" key="4">
    <source>
        <dbReference type="SAM" id="MobiDB-lite"/>
    </source>
</evidence>
<dbReference type="Pfam" id="PF00005">
    <property type="entry name" value="ABC_tran"/>
    <property type="match status" value="1"/>
</dbReference>
<dbReference type="AlphaFoldDB" id="A0A087BR63"/>
<name>A0A087BR63_9BIFI</name>
<keyword evidence="2" id="KW-0547">Nucleotide-binding</keyword>
<dbReference type="EC" id="3.6.3.36" evidence="6"/>
<comment type="caution">
    <text evidence="6">The sequence shown here is derived from an EMBL/GenBank/DDBJ whole genome shotgun (WGS) entry which is preliminary data.</text>
</comment>
<dbReference type="PANTHER" id="PTHR42788:SF13">
    <property type="entry name" value="ALIPHATIC SULFONATES IMPORT ATP-BINDING PROTEIN SSUB"/>
    <property type="match status" value="1"/>
</dbReference>
<sequence>MATMHDRRGRRDALRSIRAVSPDKVLIEANHITQSFTSDKGSELTVLDDVSFTLYEGEIVAILGRSGAGKSTLLRVLAGLVEPTAGSVSYRSTRLQGPNPGVSFVFQTFALMPWLTVQANVELGLQARGVPRREREELALAAIDSIGLDGFETAYPKELSGGMRQRVGIARALVLHPDALFMDEPFSALDVLTAENLRQEVLRLFSSADCDIKSMLIVTHNIEEAVQMADRVVVLSSNPGRVASSVPIDLPRPRSRRDPLFDQTVNRLYSVLTGDATTATTTATATTPSTPSTSTPSTSTPSTYDAASPTTGESSVAGSTSVHADATPPVSGGHASTASSDTAPDKAGVNIIPPAGARQTASTSTPHPEPLPDATPGGISGLLDVLLDHPQGVSLADLASDLSFEVDDLFPLVDAGTLLGVMVVHDGHLTATNLGIRWCKADILTSKQMFARMALDRVPLVRSIDTALRRSHNGRLHGELIVDLLRARYRDADAHRQFATAVGWGRYGELFDYDADDDLLTIDDANLNDQVADGEWSFEDTAGSTS</sequence>
<proteinExistence type="predicted"/>
<dbReference type="RefSeq" id="WP_022861893.1">
    <property type="nucleotide sequence ID" value="NZ_JGZD01000006.1"/>
</dbReference>
<dbReference type="SMART" id="SM00382">
    <property type="entry name" value="AAA"/>
    <property type="match status" value="1"/>
</dbReference>
<feature type="compositionally biased region" description="Polar residues" evidence="4">
    <location>
        <begin position="312"/>
        <end position="322"/>
    </location>
</feature>
<feature type="compositionally biased region" description="Low complexity" evidence="4">
    <location>
        <begin position="280"/>
        <end position="311"/>
    </location>
</feature>
<organism evidence="6 7">
    <name type="scientific">Bifidobacterium minimum</name>
    <dbReference type="NCBI Taxonomy" id="1693"/>
    <lineage>
        <taxon>Bacteria</taxon>
        <taxon>Bacillati</taxon>
        <taxon>Actinomycetota</taxon>
        <taxon>Actinomycetes</taxon>
        <taxon>Bifidobacteriales</taxon>
        <taxon>Bifidobacteriaceae</taxon>
        <taxon>Bifidobacterium</taxon>
    </lineage>
</organism>
<protein>
    <submittedName>
        <fullName evidence="6">ABC transporter, ATP-binding protein, NitT/TauT family</fullName>
        <ecNumber evidence="6">3.6.3.36</ecNumber>
    </submittedName>
</protein>
<dbReference type="PROSITE" id="PS00211">
    <property type="entry name" value="ABC_TRANSPORTER_1"/>
    <property type="match status" value="1"/>
</dbReference>
<dbReference type="EMBL" id="JGZD01000006">
    <property type="protein sequence ID" value="KFI73513.1"/>
    <property type="molecule type" value="Genomic_DNA"/>
</dbReference>
<dbReference type="InterPro" id="IPR027417">
    <property type="entry name" value="P-loop_NTPase"/>
</dbReference>
<dbReference type="SUPFAM" id="SSF52540">
    <property type="entry name" value="P-loop containing nucleoside triphosphate hydrolases"/>
    <property type="match status" value="1"/>
</dbReference>
<dbReference type="CDD" id="cd03293">
    <property type="entry name" value="ABC_NrtD_SsuB_transporters"/>
    <property type="match status" value="1"/>
</dbReference>
<dbReference type="PANTHER" id="PTHR42788">
    <property type="entry name" value="TAURINE IMPORT ATP-BINDING PROTEIN-RELATED"/>
    <property type="match status" value="1"/>
</dbReference>
<feature type="region of interest" description="Disordered" evidence="4">
    <location>
        <begin position="280"/>
        <end position="377"/>
    </location>
</feature>
<dbReference type="Pfam" id="PF09821">
    <property type="entry name" value="AAA_assoc_C"/>
    <property type="match status" value="1"/>
</dbReference>
<dbReference type="GO" id="GO:0016887">
    <property type="term" value="F:ATP hydrolysis activity"/>
    <property type="evidence" value="ECO:0007669"/>
    <property type="project" value="InterPro"/>
</dbReference>
<evidence type="ECO:0000256" key="3">
    <source>
        <dbReference type="ARBA" id="ARBA00022840"/>
    </source>
</evidence>
<dbReference type="InterPro" id="IPR050166">
    <property type="entry name" value="ABC_transporter_ATP-bind"/>
</dbReference>
<dbReference type="Proteomes" id="UP000029014">
    <property type="component" value="Unassembled WGS sequence"/>
</dbReference>
<dbReference type="eggNOG" id="COG1116">
    <property type="taxonomic scope" value="Bacteria"/>
</dbReference>
<evidence type="ECO:0000256" key="2">
    <source>
        <dbReference type="ARBA" id="ARBA00022741"/>
    </source>
</evidence>
<evidence type="ECO:0000313" key="6">
    <source>
        <dbReference type="EMBL" id="KFI73513.1"/>
    </source>
</evidence>
<keyword evidence="3 6" id="KW-0067">ATP-binding</keyword>
<feature type="domain" description="ABC transporter" evidence="5">
    <location>
        <begin position="27"/>
        <end position="262"/>
    </location>
</feature>
<keyword evidence="7" id="KW-1185">Reference proteome</keyword>
<evidence type="ECO:0000313" key="7">
    <source>
        <dbReference type="Proteomes" id="UP000029014"/>
    </source>
</evidence>
<dbReference type="Gene3D" id="3.40.50.300">
    <property type="entry name" value="P-loop containing nucleotide triphosphate hydrolases"/>
    <property type="match status" value="1"/>
</dbReference>
<evidence type="ECO:0000256" key="1">
    <source>
        <dbReference type="ARBA" id="ARBA00022448"/>
    </source>
</evidence>
<gene>
    <name evidence="6" type="ORF">BMIN_0943</name>
</gene>
<dbReference type="InterPro" id="IPR003439">
    <property type="entry name" value="ABC_transporter-like_ATP-bd"/>
</dbReference>
<dbReference type="GO" id="GO:0005524">
    <property type="term" value="F:ATP binding"/>
    <property type="evidence" value="ECO:0007669"/>
    <property type="project" value="UniProtKB-KW"/>
</dbReference>
<dbReference type="InterPro" id="IPR003593">
    <property type="entry name" value="AAA+_ATPase"/>
</dbReference>
<dbReference type="PROSITE" id="PS50893">
    <property type="entry name" value="ABC_TRANSPORTER_2"/>
    <property type="match status" value="1"/>
</dbReference>
<dbReference type="eggNOG" id="COG4754">
    <property type="taxonomic scope" value="Bacteria"/>
</dbReference>
<evidence type="ECO:0000259" key="5">
    <source>
        <dbReference type="PROSITE" id="PS50893"/>
    </source>
</evidence>
<keyword evidence="1" id="KW-0813">Transport</keyword>
<dbReference type="STRING" id="1693.BMIN_0943"/>
<reference evidence="6 7" key="1">
    <citation type="submission" date="2014-03" db="EMBL/GenBank/DDBJ databases">
        <title>Genomics of Bifidobacteria.</title>
        <authorList>
            <person name="Ventura M."/>
            <person name="Milani C."/>
            <person name="Lugli G.A."/>
        </authorList>
    </citation>
    <scope>NUCLEOTIDE SEQUENCE [LARGE SCALE GENOMIC DNA]</scope>
    <source>
        <strain evidence="6 7">LMG 11592</strain>
    </source>
</reference>
<dbReference type="InterPro" id="IPR018632">
    <property type="entry name" value="AAA-associated_dom_C"/>
</dbReference>
<accession>A0A087BR63</accession>